<protein>
    <submittedName>
        <fullName evidence="1">Uncharacterized protein</fullName>
    </submittedName>
</protein>
<reference evidence="1 2" key="1">
    <citation type="submission" date="2015-04" db="EMBL/GenBank/DDBJ databases">
        <title>The draft genome sequence of Fusarium langsethiae, a T-2/HT-2 mycotoxin producer.</title>
        <authorList>
            <person name="Lysoe E."/>
            <person name="Divon H.H."/>
            <person name="Terzi V."/>
            <person name="Orru L."/>
            <person name="Lamontanara A."/>
            <person name="Kolseth A.-K."/>
            <person name="Frandsen R.J."/>
            <person name="Nielsen K."/>
            <person name="Thrane U."/>
        </authorList>
    </citation>
    <scope>NUCLEOTIDE SEQUENCE [LARGE SCALE GENOMIC DNA]</scope>
    <source>
        <strain evidence="1 2">Fl201059</strain>
    </source>
</reference>
<evidence type="ECO:0000313" key="2">
    <source>
        <dbReference type="Proteomes" id="UP000037904"/>
    </source>
</evidence>
<name>A0A0M9ELG6_FUSLA</name>
<dbReference type="OrthoDB" id="2922289at2759"/>
<keyword evidence="2" id="KW-1185">Reference proteome</keyword>
<evidence type="ECO:0000313" key="1">
    <source>
        <dbReference type="EMBL" id="KPA35142.1"/>
    </source>
</evidence>
<comment type="caution">
    <text evidence="1">The sequence shown here is derived from an EMBL/GenBank/DDBJ whole genome shotgun (WGS) entry which is preliminary data.</text>
</comment>
<dbReference type="AlphaFoldDB" id="A0A0M9ELG6"/>
<accession>A0A0M9ELG6</accession>
<organism evidence="1 2">
    <name type="scientific">Fusarium langsethiae</name>
    <dbReference type="NCBI Taxonomy" id="179993"/>
    <lineage>
        <taxon>Eukaryota</taxon>
        <taxon>Fungi</taxon>
        <taxon>Dikarya</taxon>
        <taxon>Ascomycota</taxon>
        <taxon>Pezizomycotina</taxon>
        <taxon>Sordariomycetes</taxon>
        <taxon>Hypocreomycetidae</taxon>
        <taxon>Hypocreales</taxon>
        <taxon>Nectriaceae</taxon>
        <taxon>Fusarium</taxon>
    </lineage>
</organism>
<dbReference type="Proteomes" id="UP000037904">
    <property type="component" value="Unassembled WGS sequence"/>
</dbReference>
<sequence>MYINSRLSLLDRTKVPFRHNKLITSTSTSHYRTNQSTAIMGYSHSSDIEELHRDLALKYEKHFAQIQKIWPASNQAKREQYLRTNKSPLFTIPKDSSINRPWSFTSICPDWNILDITEAKSDYLLDMLTNRATKSLEEEFWEDVNGDPIMEAANDRPRSSYRQ</sequence>
<proteinExistence type="predicted"/>
<dbReference type="EMBL" id="JXCE01001519">
    <property type="protein sequence ID" value="KPA35142.1"/>
    <property type="molecule type" value="Genomic_DNA"/>
</dbReference>
<gene>
    <name evidence="1" type="ORF">FLAG1_12195</name>
</gene>